<comment type="caution">
    <text evidence="3">The sequence shown here is derived from an EMBL/GenBank/DDBJ whole genome shotgun (WGS) entry which is preliminary data.</text>
</comment>
<sequence>MTSGVSVTPVRLFQETPDTLSTEVTTNVDTSSALPISNGVNLSGTDTQWPFSTDLNLTPSSGLFTISSRARPELFSYDLATWTYHPVRTPGTDFIVMADRPEASRARENARTPGLGRTLGGHNAVLSARPLGLNPEQDERDLLINQLESDNARLQQQMMKVIEKERISVQRAAELEHVWHERSTPTNPPPFHPNVWVRDQDRGARLRSEVHAEQSVSSTVRSRDRARDADRTQNREGSRSQTRGDGDRQNRRSISQPVPDLNEIPARTEPLAPARAEVATREERGRMKDRSRRDATYTDNSLAAKIEQMQEEIKRLKRANRTDATPVDPMDNLSTLFLSNFHTRQRTTKSETYLSTIKQDWNETVENYTKRFNNTCLEVDVLEDEEAIRMYMEERVQSLKQRSTIGNRFGRDNPKEVNRDNRGSSSRRSPN</sequence>
<dbReference type="Proteomes" id="UP000187203">
    <property type="component" value="Unassembled WGS sequence"/>
</dbReference>
<accession>A0A1R3KK57</accession>
<feature type="compositionally biased region" description="Basic and acidic residues" evidence="1">
    <location>
        <begin position="278"/>
        <end position="296"/>
    </location>
</feature>
<feature type="region of interest" description="Disordered" evidence="1">
    <location>
        <begin position="402"/>
        <end position="431"/>
    </location>
</feature>
<reference evidence="4" key="1">
    <citation type="submission" date="2013-09" db="EMBL/GenBank/DDBJ databases">
        <title>Corchorus olitorius genome sequencing.</title>
        <authorList>
            <person name="Alam M."/>
            <person name="Haque M.S."/>
            <person name="Islam M.S."/>
            <person name="Emdad E.M."/>
            <person name="Islam M.M."/>
            <person name="Ahmed B."/>
            <person name="Halim A."/>
            <person name="Hossen Q.M.M."/>
            <person name="Hossain M.Z."/>
            <person name="Ahmed R."/>
            <person name="Khan M.M."/>
            <person name="Islam R."/>
            <person name="Rashid M.M."/>
            <person name="Khan S.A."/>
            <person name="Rahman M.S."/>
            <person name="Alam M."/>
            <person name="Yahiya A.S."/>
            <person name="Khan M.S."/>
            <person name="Azam M.S."/>
            <person name="Haque T."/>
            <person name="Lashkar M.Z.H."/>
            <person name="Akhand A.I."/>
            <person name="Morshed G."/>
            <person name="Roy S."/>
            <person name="Uddin K.S."/>
            <person name="Rabeya T."/>
            <person name="Hossain A.S."/>
            <person name="Chowdhury A."/>
            <person name="Snigdha A.R."/>
            <person name="Mortoza M.S."/>
            <person name="Matin S.A."/>
            <person name="Hoque S.M.E."/>
            <person name="Islam M.K."/>
            <person name="Roy D.K."/>
            <person name="Haider R."/>
            <person name="Moosa M.M."/>
            <person name="Elias S.M."/>
            <person name="Hasan A.M."/>
            <person name="Jahan S."/>
            <person name="Shafiuddin M."/>
            <person name="Mahmood N."/>
            <person name="Shommy N.S."/>
        </authorList>
    </citation>
    <scope>NUCLEOTIDE SEQUENCE [LARGE SCALE GENOMIC DNA]</scope>
    <source>
        <strain evidence="4">cv. O-4</strain>
    </source>
</reference>
<gene>
    <name evidence="3" type="ORF">COLO4_07313</name>
</gene>
<evidence type="ECO:0000313" key="3">
    <source>
        <dbReference type="EMBL" id="OMP07471.1"/>
    </source>
</evidence>
<dbReference type="AlphaFoldDB" id="A0A1R3KK57"/>
<organism evidence="3 4">
    <name type="scientific">Corchorus olitorius</name>
    <dbReference type="NCBI Taxonomy" id="93759"/>
    <lineage>
        <taxon>Eukaryota</taxon>
        <taxon>Viridiplantae</taxon>
        <taxon>Streptophyta</taxon>
        <taxon>Embryophyta</taxon>
        <taxon>Tracheophyta</taxon>
        <taxon>Spermatophyta</taxon>
        <taxon>Magnoliopsida</taxon>
        <taxon>eudicotyledons</taxon>
        <taxon>Gunneridae</taxon>
        <taxon>Pentapetalae</taxon>
        <taxon>rosids</taxon>
        <taxon>malvids</taxon>
        <taxon>Malvales</taxon>
        <taxon>Malvaceae</taxon>
        <taxon>Grewioideae</taxon>
        <taxon>Apeibeae</taxon>
        <taxon>Corchorus</taxon>
    </lineage>
</organism>
<feature type="region of interest" description="Disordered" evidence="1">
    <location>
        <begin position="205"/>
        <end position="303"/>
    </location>
</feature>
<keyword evidence="4" id="KW-1185">Reference proteome</keyword>
<feature type="compositionally biased region" description="Basic and acidic residues" evidence="1">
    <location>
        <begin position="221"/>
        <end position="250"/>
    </location>
</feature>
<dbReference type="InterPro" id="IPR005162">
    <property type="entry name" value="Retrotrans_gag_dom"/>
</dbReference>
<dbReference type="EMBL" id="AWUE01013215">
    <property type="protein sequence ID" value="OMP07471.1"/>
    <property type="molecule type" value="Genomic_DNA"/>
</dbReference>
<feature type="compositionally biased region" description="Basic and acidic residues" evidence="1">
    <location>
        <begin position="409"/>
        <end position="422"/>
    </location>
</feature>
<evidence type="ECO:0000313" key="4">
    <source>
        <dbReference type="Proteomes" id="UP000187203"/>
    </source>
</evidence>
<evidence type="ECO:0000256" key="1">
    <source>
        <dbReference type="SAM" id="MobiDB-lite"/>
    </source>
</evidence>
<proteinExistence type="predicted"/>
<protein>
    <submittedName>
        <fullName evidence="3">Retrotransposon gag protein</fullName>
    </submittedName>
</protein>
<dbReference type="Pfam" id="PF03732">
    <property type="entry name" value="Retrotrans_gag"/>
    <property type="match status" value="1"/>
</dbReference>
<evidence type="ECO:0000259" key="2">
    <source>
        <dbReference type="Pfam" id="PF03732"/>
    </source>
</evidence>
<name>A0A1R3KK57_9ROSI</name>
<feature type="domain" description="Retrotransposon gag" evidence="2">
    <location>
        <begin position="324"/>
        <end position="392"/>
    </location>
</feature>